<keyword evidence="5" id="KW-1133">Transmembrane helix</keyword>
<evidence type="ECO:0000256" key="8">
    <source>
        <dbReference type="SAM" id="SignalP"/>
    </source>
</evidence>
<dbReference type="Gene3D" id="3.20.20.80">
    <property type="entry name" value="Glycosidases"/>
    <property type="match status" value="1"/>
</dbReference>
<evidence type="ECO:0000256" key="4">
    <source>
        <dbReference type="ARBA" id="ARBA00022968"/>
    </source>
</evidence>
<dbReference type="KEGG" id="lab:LA76x_2943"/>
<dbReference type="InterPro" id="IPR026071">
    <property type="entry name" value="Glyco_Hydrolase_99"/>
</dbReference>
<accession>A0A0S2FC06</accession>
<evidence type="ECO:0000313" key="9">
    <source>
        <dbReference type="EMBL" id="ALN81073.1"/>
    </source>
</evidence>
<organism evidence="9 10">
    <name type="scientific">Lysobacter antibioticus</name>
    <dbReference type="NCBI Taxonomy" id="84531"/>
    <lineage>
        <taxon>Bacteria</taxon>
        <taxon>Pseudomonadati</taxon>
        <taxon>Pseudomonadota</taxon>
        <taxon>Gammaproteobacteria</taxon>
        <taxon>Lysobacterales</taxon>
        <taxon>Lysobacteraceae</taxon>
        <taxon>Lysobacter</taxon>
    </lineage>
</organism>
<keyword evidence="7" id="KW-0472">Membrane</keyword>
<keyword evidence="2" id="KW-0812">Transmembrane</keyword>
<dbReference type="EC" id="3.2.1.130" evidence="9"/>
<evidence type="ECO:0000256" key="5">
    <source>
        <dbReference type="ARBA" id="ARBA00022989"/>
    </source>
</evidence>
<keyword evidence="3 9" id="KW-0378">Hydrolase</keyword>
<dbReference type="PANTHER" id="PTHR13572">
    <property type="entry name" value="ENDO-ALPHA-1,2-MANNOSIDASE"/>
    <property type="match status" value="1"/>
</dbReference>
<keyword evidence="4" id="KW-0735">Signal-anchor</keyword>
<protein>
    <submittedName>
        <fullName evidence="9">Glycoprotein endo-alpha-1,2-mannosidase</fullName>
        <ecNumber evidence="9">3.2.1.130</ecNumber>
    </submittedName>
</protein>
<dbReference type="AlphaFoldDB" id="A0A0S2FC06"/>
<name>A0A0S2FC06_LYSAN</name>
<dbReference type="CDD" id="cd11574">
    <property type="entry name" value="GH99"/>
    <property type="match status" value="1"/>
</dbReference>
<keyword evidence="8" id="KW-0732">Signal</keyword>
<dbReference type="GO" id="GO:0004569">
    <property type="term" value="F:glycoprotein endo-alpha-1,2-mannosidase activity"/>
    <property type="evidence" value="ECO:0007669"/>
    <property type="project" value="UniProtKB-EC"/>
</dbReference>
<gene>
    <name evidence="9" type="primary">manEA</name>
    <name evidence="9" type="ORF">LA76x_2943</name>
</gene>
<dbReference type="eggNOG" id="COG3828">
    <property type="taxonomic scope" value="Bacteria"/>
</dbReference>
<evidence type="ECO:0000256" key="7">
    <source>
        <dbReference type="ARBA" id="ARBA00023136"/>
    </source>
</evidence>
<evidence type="ECO:0000256" key="1">
    <source>
        <dbReference type="ARBA" id="ARBA00004323"/>
    </source>
</evidence>
<evidence type="ECO:0000256" key="6">
    <source>
        <dbReference type="ARBA" id="ARBA00023034"/>
    </source>
</evidence>
<dbReference type="RefSeq" id="WP_057918219.1">
    <property type="nucleotide sequence ID" value="NZ_CP011129.1"/>
</dbReference>
<evidence type="ECO:0000256" key="3">
    <source>
        <dbReference type="ARBA" id="ARBA00022801"/>
    </source>
</evidence>
<keyword evidence="6" id="KW-0333">Golgi apparatus</keyword>
<evidence type="ECO:0000256" key="2">
    <source>
        <dbReference type="ARBA" id="ARBA00022692"/>
    </source>
</evidence>
<dbReference type="Pfam" id="PF16317">
    <property type="entry name" value="Glyco_hydro_99"/>
    <property type="match status" value="1"/>
</dbReference>
<comment type="subcellular location">
    <subcellularLocation>
        <location evidence="1">Golgi apparatus membrane</location>
        <topology evidence="1">Single-pass type II membrane protein</topology>
    </subcellularLocation>
</comment>
<sequence length="370" mass="41795">MRLFLLRCLLSIVSLLSPLLASAADARQALNPRAIAFYYNWYGSPKLDSAPLHWAHDVLRENDRDRTTKRLPGNGDISANFYPQLGEYSSADPAVIERHMAMIASARIGVIAVTWLGVDDPSFKSLRPLFEAAQRHGVRICFQIEPVARKTAADARASIRYLVETFGAHPAFYHDPVSKRPLFFVYDSYVIDAKDWAQVLGRDGADSIRGTAFDADVLGLWVGADEHAFFEHAGFDGFYTYFASRGFSYGATPEHWPELQRWAKQHGKLFIPSVGPGYIDTRVRPWNAKNTKDRDGGRYYDAMFQAAIDSGAPFIGITSFNEWHEGTQIEPAVAFKHKAFEYLDYAPRAPDYYLERTAHWLQRYKPAAAQ</sequence>
<keyword evidence="10" id="KW-1185">Reference proteome</keyword>
<evidence type="ECO:0000313" key="10">
    <source>
        <dbReference type="Proteomes" id="UP000060787"/>
    </source>
</evidence>
<keyword evidence="9" id="KW-0326">Glycosidase</keyword>
<dbReference type="PANTHER" id="PTHR13572:SF4">
    <property type="entry name" value="RE57134P"/>
    <property type="match status" value="1"/>
</dbReference>
<dbReference type="PATRIC" id="fig|84531.8.peg.2954"/>
<proteinExistence type="predicted"/>
<dbReference type="EMBL" id="CP011129">
    <property type="protein sequence ID" value="ALN81073.1"/>
    <property type="molecule type" value="Genomic_DNA"/>
</dbReference>
<feature type="signal peptide" evidence="8">
    <location>
        <begin position="1"/>
        <end position="23"/>
    </location>
</feature>
<reference evidence="9 10" key="1">
    <citation type="journal article" date="2015" name="BMC Genomics">
        <title>Comparative genomics and metabolic profiling of the genus Lysobacter.</title>
        <authorList>
            <person name="de Bruijn I."/>
            <person name="Cheng X."/>
            <person name="de Jager V."/>
            <person name="Exposito R.G."/>
            <person name="Watrous J."/>
            <person name="Patel N."/>
            <person name="Postma J."/>
            <person name="Dorrestein P.C."/>
            <person name="Kobayashi D."/>
            <person name="Raaijmakers J.M."/>
        </authorList>
    </citation>
    <scope>NUCLEOTIDE SEQUENCE [LARGE SCALE GENOMIC DNA]</scope>
    <source>
        <strain evidence="9 10">76</strain>
    </source>
</reference>
<dbReference type="Proteomes" id="UP000060787">
    <property type="component" value="Chromosome"/>
</dbReference>
<feature type="chain" id="PRO_5006597440" evidence="8">
    <location>
        <begin position="24"/>
        <end position="370"/>
    </location>
</feature>
<dbReference type="STRING" id="84531.LA76x_2943"/>